<comment type="caution">
    <text evidence="1">The sequence shown here is derived from an EMBL/GenBank/DDBJ whole genome shotgun (WGS) entry which is preliminary data.</text>
</comment>
<sequence>MARLLTFPVCSVGYMAEHGPRETLRFWVHSCFQHAMNLSSASGELLTLLSPRYQNLPTAIRLSTPPGWDWRHQAHSREPVTLENNELRGTLWRANLSRAPCWRPGMDRAPGGHSLDAMLAAYPLLASQLLEYCMEREVRSSLRLLPGWPSGGRNPRLNLGDAKAELESGVSELIGYGAGLTPDGDDFLLGYLASLWPWQRLGAISAHLKLLRPAIKSQLHQTTSISRHYLELALQGHYSESIDNLTTVLIHGSPPADVKRSAINVMKFGSSSGADCLGGFLHGIRVLGKVEQKEMN</sequence>
<protein>
    <submittedName>
        <fullName evidence="1">Carboxylase</fullName>
    </submittedName>
</protein>
<proteinExistence type="predicted"/>
<dbReference type="EMBL" id="MTHB01000036">
    <property type="protein sequence ID" value="OXC79520.1"/>
    <property type="molecule type" value="Genomic_DNA"/>
</dbReference>
<dbReference type="Pfam" id="PF11392">
    <property type="entry name" value="AllH"/>
    <property type="match status" value="1"/>
</dbReference>
<dbReference type="AlphaFoldDB" id="A0A226X948"/>
<gene>
    <name evidence="1" type="ORF">BSU04_06205</name>
</gene>
<reference evidence="2" key="1">
    <citation type="submission" date="2017-01" db="EMBL/GenBank/DDBJ databases">
        <title>Genome Analysis of Deinococcus marmoris KOPRI26562.</title>
        <authorList>
            <person name="Kim J.H."/>
            <person name="Oh H.-M."/>
        </authorList>
    </citation>
    <scope>NUCLEOTIDE SEQUENCE [LARGE SCALE GENOMIC DNA]</scope>
    <source>
        <strain evidence="2">PAMC 26633</strain>
    </source>
</reference>
<organism evidence="1 2">
    <name type="scientific">Caballeronia sordidicola</name>
    <name type="common">Burkholderia sordidicola</name>
    <dbReference type="NCBI Taxonomy" id="196367"/>
    <lineage>
        <taxon>Bacteria</taxon>
        <taxon>Pseudomonadati</taxon>
        <taxon>Pseudomonadota</taxon>
        <taxon>Betaproteobacteria</taxon>
        <taxon>Burkholderiales</taxon>
        <taxon>Burkholderiaceae</taxon>
        <taxon>Caballeronia</taxon>
    </lineage>
</organism>
<evidence type="ECO:0000313" key="2">
    <source>
        <dbReference type="Proteomes" id="UP000214720"/>
    </source>
</evidence>
<dbReference type="Proteomes" id="UP000214720">
    <property type="component" value="Unassembled WGS sequence"/>
</dbReference>
<accession>A0A226X948</accession>
<evidence type="ECO:0000313" key="1">
    <source>
        <dbReference type="EMBL" id="OXC79520.1"/>
    </source>
</evidence>
<name>A0A226X948_CABSO</name>
<dbReference type="InterPro" id="IPR021530">
    <property type="entry name" value="AllH-like"/>
</dbReference>
<dbReference type="RefSeq" id="WP_179258219.1">
    <property type="nucleotide sequence ID" value="NZ_MTHB01000036.1"/>
</dbReference>